<dbReference type="Gene3D" id="2.60.40.10">
    <property type="entry name" value="Immunoglobulins"/>
    <property type="match status" value="1"/>
</dbReference>
<dbReference type="CDD" id="cd00096">
    <property type="entry name" value="Ig"/>
    <property type="match status" value="1"/>
</dbReference>
<evidence type="ECO:0000313" key="3">
    <source>
        <dbReference type="Proteomes" id="UP001158576"/>
    </source>
</evidence>
<reference evidence="2 3" key="1">
    <citation type="submission" date="2021-04" db="EMBL/GenBank/DDBJ databases">
        <authorList>
            <person name="Bliznina A."/>
        </authorList>
    </citation>
    <scope>NUCLEOTIDE SEQUENCE [LARGE SCALE GENOMIC DNA]</scope>
</reference>
<feature type="domain" description="Ig-like" evidence="1">
    <location>
        <begin position="188"/>
        <end position="279"/>
    </location>
</feature>
<gene>
    <name evidence="2" type="ORF">OKIOD_LOCUS9456</name>
</gene>
<dbReference type="InterPro" id="IPR036179">
    <property type="entry name" value="Ig-like_dom_sf"/>
</dbReference>
<accession>A0ABN7SST5</accession>
<keyword evidence="3" id="KW-1185">Reference proteome</keyword>
<name>A0ABN7SST5_OIKDI</name>
<dbReference type="Proteomes" id="UP001158576">
    <property type="component" value="Chromosome 1"/>
</dbReference>
<dbReference type="PROSITE" id="PS50835">
    <property type="entry name" value="IG_LIKE"/>
    <property type="match status" value="1"/>
</dbReference>
<dbReference type="InterPro" id="IPR013783">
    <property type="entry name" value="Ig-like_fold"/>
</dbReference>
<evidence type="ECO:0000313" key="2">
    <source>
        <dbReference type="EMBL" id="CAG5103264.1"/>
    </source>
</evidence>
<organism evidence="2 3">
    <name type="scientific">Oikopleura dioica</name>
    <name type="common">Tunicate</name>
    <dbReference type="NCBI Taxonomy" id="34765"/>
    <lineage>
        <taxon>Eukaryota</taxon>
        <taxon>Metazoa</taxon>
        <taxon>Chordata</taxon>
        <taxon>Tunicata</taxon>
        <taxon>Appendicularia</taxon>
        <taxon>Copelata</taxon>
        <taxon>Oikopleuridae</taxon>
        <taxon>Oikopleura</taxon>
    </lineage>
</organism>
<evidence type="ECO:0000259" key="1">
    <source>
        <dbReference type="PROSITE" id="PS50835"/>
    </source>
</evidence>
<dbReference type="InterPro" id="IPR007110">
    <property type="entry name" value="Ig-like_dom"/>
</dbReference>
<sequence>MVEGLNTTVEIFATHSTNFDVRQQPEKPVNLAKCLIQNCNWNLKKEEILFIIGQKKVEATEIEINEESNLCTGILNFAPIAEDDEKWISCEVNKNNEELLKSNNCFNLDVKHTARSINLELSNVMKSGNATLVLAGTRLGVKCLTDGNPREKTQVTVNGKRMKGRFYNVKKENLIVECRSKSLSTLEPVRVIYLNEPKITKTSANQTTCSADGYPSPKITWLKLPEIGQRVFKMRSESTRTRKWLRKWEYDMISNSSTAFLQQDQIYICNVENEYLSMSKLFRAEKKADSAQTDLIIQPEIRRRKEASKQSPCSNSICNIQMKKSMLVSCSKPYYESSESDSLELVLDGYLLEPNENRRSSKVVAKMELPMKKEGERRAFFQNRLENLALIV</sequence>
<proteinExistence type="predicted"/>
<dbReference type="SUPFAM" id="SSF48726">
    <property type="entry name" value="Immunoglobulin"/>
    <property type="match status" value="1"/>
</dbReference>
<protein>
    <submittedName>
        <fullName evidence="2">Oidioi.mRNA.OKI2018_I69.chr1.g691.t1.cds</fullName>
    </submittedName>
</protein>
<dbReference type="EMBL" id="OU015566">
    <property type="protein sequence ID" value="CAG5103264.1"/>
    <property type="molecule type" value="Genomic_DNA"/>
</dbReference>